<gene>
    <name evidence="2" type="ORF">ACFPCV_22485</name>
</gene>
<dbReference type="Proteomes" id="UP001595859">
    <property type="component" value="Unassembled WGS sequence"/>
</dbReference>
<dbReference type="EMBL" id="JBHSIS010000010">
    <property type="protein sequence ID" value="MFC4856281.1"/>
    <property type="molecule type" value="Genomic_DNA"/>
</dbReference>
<comment type="caution">
    <text evidence="2">The sequence shown here is derived from an EMBL/GenBank/DDBJ whole genome shotgun (WGS) entry which is preliminary data.</text>
</comment>
<keyword evidence="3" id="KW-1185">Reference proteome</keyword>
<feature type="region of interest" description="Disordered" evidence="1">
    <location>
        <begin position="158"/>
        <end position="229"/>
    </location>
</feature>
<protein>
    <submittedName>
        <fullName evidence="2">Uncharacterized protein</fullName>
    </submittedName>
</protein>
<accession>A0ABV9S6N7</accession>
<proteinExistence type="predicted"/>
<dbReference type="RefSeq" id="WP_378058260.1">
    <property type="nucleotide sequence ID" value="NZ_JBHSIS010000010.1"/>
</dbReference>
<evidence type="ECO:0000313" key="2">
    <source>
        <dbReference type="EMBL" id="MFC4856281.1"/>
    </source>
</evidence>
<reference evidence="3" key="1">
    <citation type="journal article" date="2019" name="Int. J. Syst. Evol. Microbiol.">
        <title>The Global Catalogue of Microorganisms (GCM) 10K type strain sequencing project: providing services to taxonomists for standard genome sequencing and annotation.</title>
        <authorList>
            <consortium name="The Broad Institute Genomics Platform"/>
            <consortium name="The Broad Institute Genome Sequencing Center for Infectious Disease"/>
            <person name="Wu L."/>
            <person name="Ma J."/>
        </authorList>
    </citation>
    <scope>NUCLEOTIDE SEQUENCE [LARGE SCALE GENOMIC DNA]</scope>
    <source>
        <strain evidence="3">ZS-22-S1</strain>
    </source>
</reference>
<feature type="compositionally biased region" description="Basic and acidic residues" evidence="1">
    <location>
        <begin position="179"/>
        <end position="223"/>
    </location>
</feature>
<feature type="region of interest" description="Disordered" evidence="1">
    <location>
        <begin position="248"/>
        <end position="273"/>
    </location>
</feature>
<evidence type="ECO:0000313" key="3">
    <source>
        <dbReference type="Proteomes" id="UP001595859"/>
    </source>
</evidence>
<name>A0ABV9S6N7_9PSEU</name>
<organism evidence="2 3">
    <name type="scientific">Actinophytocola glycyrrhizae</name>
    <dbReference type="NCBI Taxonomy" id="2044873"/>
    <lineage>
        <taxon>Bacteria</taxon>
        <taxon>Bacillati</taxon>
        <taxon>Actinomycetota</taxon>
        <taxon>Actinomycetes</taxon>
        <taxon>Pseudonocardiales</taxon>
        <taxon>Pseudonocardiaceae</taxon>
    </lineage>
</organism>
<evidence type="ECO:0000256" key="1">
    <source>
        <dbReference type="SAM" id="MobiDB-lite"/>
    </source>
</evidence>
<sequence length="291" mass="31460">MPADLDAAADELYAGAREDFTPRRKELAKEAKAAGDAKLAAAIEKLAKPTTSAYLANQLARDPDADVDEVARLGDEFREAHANLAGADLRTLSQRRTKLVNSLVQGAGKLNGAPLTEGVTRELEEIFTTAIADAEVARVLIAGRLTSAKDLAAAAAAWPSADPAATPTGVVPRRPPKQQKKERTPREDAELERGRAAAKQALDDARAAVKEAEADRKEEERILAETQKAADAATERVRRIYEELDAAEAEEKEARRRVGSASRSVKDAERRAGQAWRLVQQAEQKLDELGK</sequence>